<evidence type="ECO:0000313" key="2">
    <source>
        <dbReference type="Proteomes" id="UP000094527"/>
    </source>
</evidence>
<dbReference type="InterPro" id="IPR024079">
    <property type="entry name" value="MetalloPept_cat_dom_sf"/>
</dbReference>
<accession>A0A1D2NIK2</accession>
<name>A0A1D2NIK2_ORCCI</name>
<sequence>KSRSNATSILRWGDNGFTGHVTIRESLLDLQSPYILSPKFVERRNAAREGRWEKFLNRIPENYILFPYSLFNEPHTSETLWLENGGITFKIIRTILSLVLDSFLLAKYPQTYWEPPHDLENLGPLNVLGYYRNSTQNDYTCTSFDNPEPARISETPTSFNYALATNITLSDFSWVHDFEFFNTLAVKLTLKHFHEERKRLLELPFGWDWEEEARNQRMQRFLPGFLSKYTEDQLLLIALVRQNCRASWKKFEDHDISKKHRYFLETLVLNMMMQAEEFADVWKCPSDSFLNLHRDKRCLNYVP</sequence>
<reference evidence="1 2" key="1">
    <citation type="journal article" date="2016" name="Genome Biol. Evol.">
        <title>Gene Family Evolution Reflects Adaptation to Soil Environmental Stressors in the Genome of the Collembolan Orchesella cincta.</title>
        <authorList>
            <person name="Faddeeva-Vakhrusheva A."/>
            <person name="Derks M.F."/>
            <person name="Anvar S.Y."/>
            <person name="Agamennone V."/>
            <person name="Suring W."/>
            <person name="Smit S."/>
            <person name="van Straalen N.M."/>
            <person name="Roelofs D."/>
        </authorList>
    </citation>
    <scope>NUCLEOTIDE SEQUENCE [LARGE SCALE GENOMIC DNA]</scope>
    <source>
        <tissue evidence="1">Mixed pool</tissue>
    </source>
</reference>
<dbReference type="AlphaFoldDB" id="A0A1D2NIK2"/>
<comment type="caution">
    <text evidence="1">The sequence shown here is derived from an EMBL/GenBank/DDBJ whole genome shotgun (WGS) entry which is preliminary data.</text>
</comment>
<dbReference type="Gene3D" id="3.40.390.10">
    <property type="entry name" value="Collagenase (Catalytic Domain)"/>
    <property type="match status" value="1"/>
</dbReference>
<proteinExistence type="predicted"/>
<dbReference type="EMBL" id="LJIJ01000030">
    <property type="protein sequence ID" value="ODN05071.1"/>
    <property type="molecule type" value="Genomic_DNA"/>
</dbReference>
<evidence type="ECO:0000313" key="1">
    <source>
        <dbReference type="EMBL" id="ODN05071.1"/>
    </source>
</evidence>
<feature type="non-terminal residue" evidence="1">
    <location>
        <position position="1"/>
    </location>
</feature>
<dbReference type="GO" id="GO:0008237">
    <property type="term" value="F:metallopeptidase activity"/>
    <property type="evidence" value="ECO:0007669"/>
    <property type="project" value="InterPro"/>
</dbReference>
<organism evidence="1 2">
    <name type="scientific">Orchesella cincta</name>
    <name type="common">Springtail</name>
    <name type="synonym">Podura cincta</name>
    <dbReference type="NCBI Taxonomy" id="48709"/>
    <lineage>
        <taxon>Eukaryota</taxon>
        <taxon>Metazoa</taxon>
        <taxon>Ecdysozoa</taxon>
        <taxon>Arthropoda</taxon>
        <taxon>Hexapoda</taxon>
        <taxon>Collembola</taxon>
        <taxon>Entomobryomorpha</taxon>
        <taxon>Entomobryoidea</taxon>
        <taxon>Orchesellidae</taxon>
        <taxon>Orchesellinae</taxon>
        <taxon>Orchesella</taxon>
    </lineage>
</organism>
<protein>
    <submittedName>
        <fullName evidence="1">Uncharacterized protein</fullName>
    </submittedName>
</protein>
<gene>
    <name evidence="1" type="ORF">Ocin01_01627</name>
</gene>
<keyword evidence="2" id="KW-1185">Reference proteome</keyword>
<dbReference type="Proteomes" id="UP000094527">
    <property type="component" value="Unassembled WGS sequence"/>
</dbReference>